<accession>A0AAV2HIT2</accession>
<feature type="compositionally biased region" description="Basic and acidic residues" evidence="2">
    <location>
        <begin position="1"/>
        <end position="32"/>
    </location>
</feature>
<evidence type="ECO:0000313" key="3">
    <source>
        <dbReference type="EMBL" id="CAL1532077.1"/>
    </source>
</evidence>
<comment type="caution">
    <text evidence="3">The sequence shown here is derived from an EMBL/GenBank/DDBJ whole genome shotgun (WGS) entry which is preliminary data.</text>
</comment>
<evidence type="ECO:0000313" key="4">
    <source>
        <dbReference type="Proteomes" id="UP001497497"/>
    </source>
</evidence>
<sequence length="301" mass="33971">MGESQDSRGESQDNRGESQDSRGESQDKRGESQDNMGESQDSRVETQDSRGETQDIESMPNNNQVMTRHEADDVVEDGDVAMVISIETTDDFEDDADNDNKNENSTPVVELLLVKPPAPCEGREDLEDVHYPKSDVPCQYKEGVGSFSPRTNTNLIPNDVIEYLDRMKQENEDLKLRLAGKDYDLEMLKKLTNASSEIIANKDKEIYFLQSDLELMRCNLSADQNKDTQIQELQERLNNALQLSREKDEKISQLEDEIQNLRSVGVQQGNPHTALDPRPADQSAHEDSQDLSVKSKTCTVM</sequence>
<feature type="region of interest" description="Disordered" evidence="2">
    <location>
        <begin position="267"/>
        <end position="301"/>
    </location>
</feature>
<name>A0AAV2HIT2_LYMST</name>
<dbReference type="AlphaFoldDB" id="A0AAV2HIT2"/>
<keyword evidence="4" id="KW-1185">Reference proteome</keyword>
<gene>
    <name evidence="3" type="ORF">GSLYS_00006156001</name>
</gene>
<dbReference type="EMBL" id="CAXITT010000105">
    <property type="protein sequence ID" value="CAL1532077.1"/>
    <property type="molecule type" value="Genomic_DNA"/>
</dbReference>
<keyword evidence="1" id="KW-0175">Coiled coil</keyword>
<feature type="compositionally biased region" description="Basic and acidic residues" evidence="2">
    <location>
        <begin position="40"/>
        <end position="53"/>
    </location>
</feature>
<reference evidence="3 4" key="1">
    <citation type="submission" date="2024-04" db="EMBL/GenBank/DDBJ databases">
        <authorList>
            <consortium name="Genoscope - CEA"/>
            <person name="William W."/>
        </authorList>
    </citation>
    <scope>NUCLEOTIDE SEQUENCE [LARGE SCALE GENOMIC DNA]</scope>
</reference>
<feature type="compositionally biased region" description="Polar residues" evidence="2">
    <location>
        <begin position="290"/>
        <end position="301"/>
    </location>
</feature>
<protein>
    <submittedName>
        <fullName evidence="3">Uncharacterized protein</fullName>
    </submittedName>
</protein>
<evidence type="ECO:0000256" key="1">
    <source>
        <dbReference type="SAM" id="Coils"/>
    </source>
</evidence>
<evidence type="ECO:0000256" key="2">
    <source>
        <dbReference type="SAM" id="MobiDB-lite"/>
    </source>
</evidence>
<feature type="region of interest" description="Disordered" evidence="2">
    <location>
        <begin position="1"/>
        <end position="76"/>
    </location>
</feature>
<proteinExistence type="predicted"/>
<dbReference type="Proteomes" id="UP001497497">
    <property type="component" value="Unassembled WGS sequence"/>
</dbReference>
<organism evidence="3 4">
    <name type="scientific">Lymnaea stagnalis</name>
    <name type="common">Great pond snail</name>
    <name type="synonym">Helix stagnalis</name>
    <dbReference type="NCBI Taxonomy" id="6523"/>
    <lineage>
        <taxon>Eukaryota</taxon>
        <taxon>Metazoa</taxon>
        <taxon>Spiralia</taxon>
        <taxon>Lophotrochozoa</taxon>
        <taxon>Mollusca</taxon>
        <taxon>Gastropoda</taxon>
        <taxon>Heterobranchia</taxon>
        <taxon>Euthyneura</taxon>
        <taxon>Panpulmonata</taxon>
        <taxon>Hygrophila</taxon>
        <taxon>Lymnaeoidea</taxon>
        <taxon>Lymnaeidae</taxon>
        <taxon>Lymnaea</taxon>
    </lineage>
</organism>
<feature type="coiled-coil region" evidence="1">
    <location>
        <begin position="223"/>
        <end position="264"/>
    </location>
</feature>